<keyword evidence="8" id="KW-1185">Reference proteome</keyword>
<gene>
    <name evidence="7" type="ORF">H8699_00535</name>
</gene>
<accession>A0A926CYJ3</accession>
<feature type="transmembrane region" description="Helical" evidence="5">
    <location>
        <begin position="178"/>
        <end position="198"/>
    </location>
</feature>
<dbReference type="PANTHER" id="PTHR43027:SF1">
    <property type="entry name" value="DOXORUBICIN RESISTANCE ABC TRANSPORTER PERMEASE PROTEIN DRRC-RELATED"/>
    <property type="match status" value="1"/>
</dbReference>
<sequence length="380" mass="41388">MKNLFIARMKCLLRDRSTLFWTLLFPLLLSTLFFVAFGHLHSDQDIVFDPIPVAVVDNEAYAGDTLLQETLSAVSLPQDNALLEMRLASAQQAHTLLEEGTVSGVITPGDTPTLAVRQSGLTQSVLKAFLDQYVGIKATVTHLATLDPAAAQHALADADFGRNHLRETSFSDASPDTILNYFYALLAMVCLNGSFWGLRNATDIQADLSPIGARRNLAPTHKLKGMLTDEAAALLIHYTIILITLAYLAFVLKISLGTHLWPLLSLCLVGCFMGVAFGTFVGSVLKIRESIKTGLLIAITLFLCFLAGLMFADMKNIVAQYAPALQYINPAALLSDGFYSLYMFGAGPRFIVNIALLLGYGVLFGIGSYLAVRRNRYASI</sequence>
<keyword evidence="4 5" id="KW-0472">Membrane</keyword>
<dbReference type="Pfam" id="PF12698">
    <property type="entry name" value="ABC2_membrane_3"/>
    <property type="match status" value="1"/>
</dbReference>
<organism evidence="7 8">
    <name type="scientific">Luoshenia tenuis</name>
    <dbReference type="NCBI Taxonomy" id="2763654"/>
    <lineage>
        <taxon>Bacteria</taxon>
        <taxon>Bacillati</taxon>
        <taxon>Bacillota</taxon>
        <taxon>Clostridia</taxon>
        <taxon>Christensenellales</taxon>
        <taxon>Christensenellaceae</taxon>
        <taxon>Luoshenia</taxon>
    </lineage>
</organism>
<evidence type="ECO:0000313" key="7">
    <source>
        <dbReference type="EMBL" id="MBC8527923.1"/>
    </source>
</evidence>
<dbReference type="InterPro" id="IPR013525">
    <property type="entry name" value="ABC2_TM"/>
</dbReference>
<proteinExistence type="predicted"/>
<evidence type="ECO:0000256" key="2">
    <source>
        <dbReference type="ARBA" id="ARBA00022692"/>
    </source>
</evidence>
<dbReference type="GO" id="GO:0016020">
    <property type="term" value="C:membrane"/>
    <property type="evidence" value="ECO:0007669"/>
    <property type="project" value="UniProtKB-SubCell"/>
</dbReference>
<feature type="transmembrane region" description="Helical" evidence="5">
    <location>
        <begin position="231"/>
        <end position="254"/>
    </location>
</feature>
<name>A0A926CYJ3_9FIRM</name>
<keyword evidence="3 5" id="KW-1133">Transmembrane helix</keyword>
<feature type="transmembrane region" description="Helical" evidence="5">
    <location>
        <begin position="293"/>
        <end position="312"/>
    </location>
</feature>
<evidence type="ECO:0000259" key="6">
    <source>
        <dbReference type="Pfam" id="PF12698"/>
    </source>
</evidence>
<feature type="domain" description="ABC-2 type transporter transmembrane" evidence="6">
    <location>
        <begin position="16"/>
        <end position="369"/>
    </location>
</feature>
<dbReference type="Proteomes" id="UP000654279">
    <property type="component" value="Unassembled WGS sequence"/>
</dbReference>
<evidence type="ECO:0000256" key="1">
    <source>
        <dbReference type="ARBA" id="ARBA00004141"/>
    </source>
</evidence>
<feature type="transmembrane region" description="Helical" evidence="5">
    <location>
        <begin position="350"/>
        <end position="372"/>
    </location>
</feature>
<dbReference type="EMBL" id="JACRSO010000001">
    <property type="protein sequence ID" value="MBC8527923.1"/>
    <property type="molecule type" value="Genomic_DNA"/>
</dbReference>
<feature type="transmembrane region" description="Helical" evidence="5">
    <location>
        <begin position="260"/>
        <end position="281"/>
    </location>
</feature>
<dbReference type="AlphaFoldDB" id="A0A926CYJ3"/>
<evidence type="ECO:0000313" key="8">
    <source>
        <dbReference type="Proteomes" id="UP000654279"/>
    </source>
</evidence>
<evidence type="ECO:0000256" key="5">
    <source>
        <dbReference type="SAM" id="Phobius"/>
    </source>
</evidence>
<protein>
    <submittedName>
        <fullName evidence="7">ABC transporter permease</fullName>
    </submittedName>
</protein>
<comment type="caution">
    <text evidence="7">The sequence shown here is derived from an EMBL/GenBank/DDBJ whole genome shotgun (WGS) entry which is preliminary data.</text>
</comment>
<evidence type="ECO:0000256" key="4">
    <source>
        <dbReference type="ARBA" id="ARBA00023136"/>
    </source>
</evidence>
<dbReference type="PANTHER" id="PTHR43027">
    <property type="entry name" value="DOXORUBICIN RESISTANCE ABC TRANSPORTER PERMEASE PROTEIN DRRC-RELATED"/>
    <property type="match status" value="1"/>
</dbReference>
<comment type="subcellular location">
    <subcellularLocation>
        <location evidence="1">Membrane</location>
        <topology evidence="1">Multi-pass membrane protein</topology>
    </subcellularLocation>
</comment>
<dbReference type="RefSeq" id="WP_249283999.1">
    <property type="nucleotide sequence ID" value="NZ_JACRSO010000001.1"/>
</dbReference>
<reference evidence="7" key="1">
    <citation type="submission" date="2020-08" db="EMBL/GenBank/DDBJ databases">
        <title>Genome public.</title>
        <authorList>
            <person name="Liu C."/>
            <person name="Sun Q."/>
        </authorList>
    </citation>
    <scope>NUCLEOTIDE SEQUENCE</scope>
    <source>
        <strain evidence="7">NSJ-44</strain>
    </source>
</reference>
<dbReference type="InterPro" id="IPR052902">
    <property type="entry name" value="ABC-2_transporter"/>
</dbReference>
<keyword evidence="2 5" id="KW-0812">Transmembrane</keyword>
<evidence type="ECO:0000256" key="3">
    <source>
        <dbReference type="ARBA" id="ARBA00022989"/>
    </source>
</evidence>
<dbReference type="GO" id="GO:0140359">
    <property type="term" value="F:ABC-type transporter activity"/>
    <property type="evidence" value="ECO:0007669"/>
    <property type="project" value="InterPro"/>
</dbReference>